<feature type="compositionally biased region" description="Basic and acidic residues" evidence="1">
    <location>
        <begin position="233"/>
        <end position="254"/>
    </location>
</feature>
<comment type="caution">
    <text evidence="3">The sequence shown here is derived from an EMBL/GenBank/DDBJ whole genome shotgun (WGS) entry which is preliminary data.</text>
</comment>
<evidence type="ECO:0000313" key="3">
    <source>
        <dbReference type="EMBL" id="KAK3261908.1"/>
    </source>
</evidence>
<dbReference type="EMBL" id="LGRX02016570">
    <property type="protein sequence ID" value="KAK3261908.1"/>
    <property type="molecule type" value="Genomic_DNA"/>
</dbReference>
<feature type="region of interest" description="Disordered" evidence="1">
    <location>
        <begin position="223"/>
        <end position="254"/>
    </location>
</feature>
<reference evidence="3 4" key="1">
    <citation type="journal article" date="2015" name="Genome Biol. Evol.">
        <title>Comparative Genomics of a Bacterivorous Green Alga Reveals Evolutionary Causalities and Consequences of Phago-Mixotrophic Mode of Nutrition.</title>
        <authorList>
            <person name="Burns J.A."/>
            <person name="Paasch A."/>
            <person name="Narechania A."/>
            <person name="Kim E."/>
        </authorList>
    </citation>
    <scope>NUCLEOTIDE SEQUENCE [LARGE SCALE GENOMIC DNA]</scope>
    <source>
        <strain evidence="3 4">PLY_AMNH</strain>
    </source>
</reference>
<name>A0AAE0FLG2_9CHLO</name>
<evidence type="ECO:0000256" key="1">
    <source>
        <dbReference type="SAM" id="MobiDB-lite"/>
    </source>
</evidence>
<dbReference type="GO" id="GO:0006406">
    <property type="term" value="P:mRNA export from nucleus"/>
    <property type="evidence" value="ECO:0007669"/>
    <property type="project" value="TreeGrafter"/>
</dbReference>
<feature type="domain" description="SAC3/GANP/THP3 conserved" evidence="2">
    <location>
        <begin position="1"/>
        <end position="88"/>
    </location>
</feature>
<sequence length="1066" mass="113841">MRFAISVQAAYRQGNFRRFFHLATRGPYLAGCLMHIFFPTMRQYALKVFNISGMRAHVPLEDIAPILLMEGEEEDLLKMCEHHGLTVQANADGNLVLVQRASTFITPVDHLPKRLNAMISAKASSSRLEDVICAPESHEWGGFISTAPRRVLRRFAAKPSPVSPMSLPVSPVQPAGERTSGQGSPVEGLTVRPAHTLPETPSPARPNGTFWNAPAAVAEVVKPEPAPAGPSREQLEAEERERARAAATAEKEAQESALAARKALAVEQARVAQAAEEARAKEEAEARERKRQQEEEERRNEVARREAQARAEEQARLKRLAEEEAHLAHLAELRRKAERRSQKQCRAVLHLHFSRWRRETREALERAEEVRRREARNAAALQHCAPCPGLPVSEVPMGARVTASPRMAAGERELRARWLQKVGAREAAMFAAPLDVPALVSRALRLRSPHCGESLLCWKLVVSSEVGGHPLHPARRWLRTKLSRGGVPRPGLLSLYVADAAPPPPEDEEQELPTWDAGGAGWTPRMWFCACEAESGGSPGMQAAAGGGCLEDAMRGGQALVFLSVPEEAEATARARFAALVGAIPAGAQLPVLVLVAAGPALEGDPVETTAARLGLHTVDRSRVGDARVVVAWGRAGGRWGDGELREGLMWLAANSPGAPQLREAGLGTLVLEKLAPRLLHLERAVRGAVGPQLCVDAFNAAAEETARQLQAVVEHTPRGLWPPPELDERSAADAGAPALGWDNPAHFVELCKQLQAAKLPDILEVPGAEQSHHAAVDALLPYMARVAGQTGACVPPPMRHVAEKLVAEGLVAARRPGGVAALATAAGEDACICWVTAMRPLFWSQAKLLERHVACLPMSLPSQVFLGGARDSARLAPQATRYNAAQATGPGAASPCLAAAQWAASVTASASKAAPGQGASATSWVPSGLPRTNLAHLFDNLERSSGWQSPGPLAPAVDAGAGNAEEPDAVLLDGAPLDTAMEHTATMEFDAWLSAAAMDTSQTHIGGTARQALAACRECAGQRWSLEAGVDGSSAAVERFWEAAENEANLANQLHGALAALAEDM</sequence>
<dbReference type="Gene3D" id="1.25.40.990">
    <property type="match status" value="1"/>
</dbReference>
<evidence type="ECO:0000313" key="4">
    <source>
        <dbReference type="Proteomes" id="UP001190700"/>
    </source>
</evidence>
<dbReference type="GO" id="GO:0005737">
    <property type="term" value="C:cytoplasm"/>
    <property type="evidence" value="ECO:0007669"/>
    <property type="project" value="TreeGrafter"/>
</dbReference>
<gene>
    <name evidence="3" type="ORF">CYMTET_29211</name>
</gene>
<proteinExistence type="predicted"/>
<dbReference type="InterPro" id="IPR045107">
    <property type="entry name" value="SAC3/GANP/THP3"/>
</dbReference>
<feature type="region of interest" description="Disordered" evidence="1">
    <location>
        <begin position="277"/>
        <end position="307"/>
    </location>
</feature>
<dbReference type="Proteomes" id="UP001190700">
    <property type="component" value="Unassembled WGS sequence"/>
</dbReference>
<accession>A0AAE0FLG2</accession>
<protein>
    <recommendedName>
        <fullName evidence="2">SAC3/GANP/THP3 conserved domain-containing protein</fullName>
    </recommendedName>
</protein>
<dbReference type="PANTHER" id="PTHR12436">
    <property type="entry name" value="80 KDA MCM3-ASSOCIATED PROTEIN"/>
    <property type="match status" value="1"/>
</dbReference>
<dbReference type="GO" id="GO:0070390">
    <property type="term" value="C:transcription export complex 2"/>
    <property type="evidence" value="ECO:0007669"/>
    <property type="project" value="TreeGrafter"/>
</dbReference>
<feature type="region of interest" description="Disordered" evidence="1">
    <location>
        <begin position="160"/>
        <end position="210"/>
    </location>
</feature>
<dbReference type="InterPro" id="IPR005062">
    <property type="entry name" value="SAC3/GANP/THP3_conserved"/>
</dbReference>
<dbReference type="AlphaFoldDB" id="A0AAE0FLG2"/>
<dbReference type="PANTHER" id="PTHR12436:SF3">
    <property type="entry name" value="GERMINAL-CENTER ASSOCIATED NUCLEAR PROTEIN"/>
    <property type="match status" value="1"/>
</dbReference>
<dbReference type="Pfam" id="PF03399">
    <property type="entry name" value="SAC3_GANP"/>
    <property type="match status" value="1"/>
</dbReference>
<organism evidence="3 4">
    <name type="scientific">Cymbomonas tetramitiformis</name>
    <dbReference type="NCBI Taxonomy" id="36881"/>
    <lineage>
        <taxon>Eukaryota</taxon>
        <taxon>Viridiplantae</taxon>
        <taxon>Chlorophyta</taxon>
        <taxon>Pyramimonadophyceae</taxon>
        <taxon>Pyramimonadales</taxon>
        <taxon>Pyramimonadaceae</taxon>
        <taxon>Cymbomonas</taxon>
    </lineage>
</organism>
<evidence type="ECO:0000259" key="2">
    <source>
        <dbReference type="Pfam" id="PF03399"/>
    </source>
</evidence>
<feature type="compositionally biased region" description="Low complexity" evidence="1">
    <location>
        <begin position="160"/>
        <end position="174"/>
    </location>
</feature>
<keyword evidence="4" id="KW-1185">Reference proteome</keyword>